<dbReference type="Pfam" id="PF13561">
    <property type="entry name" value="adh_short_C2"/>
    <property type="match status" value="1"/>
</dbReference>
<dbReference type="InterPro" id="IPR020904">
    <property type="entry name" value="Sc_DH/Rdtase_CS"/>
</dbReference>
<dbReference type="PRINTS" id="PR00080">
    <property type="entry name" value="SDRFAMILY"/>
</dbReference>
<protein>
    <submittedName>
        <fullName evidence="3">SDR family oxidoreductase</fullName>
    </submittedName>
</protein>
<evidence type="ECO:0000256" key="2">
    <source>
        <dbReference type="ARBA" id="ARBA00023002"/>
    </source>
</evidence>
<organism evidence="3 4">
    <name type="scientific">Marinobacterium rhizophilum</name>
    <dbReference type="NCBI Taxonomy" id="420402"/>
    <lineage>
        <taxon>Bacteria</taxon>
        <taxon>Pseudomonadati</taxon>
        <taxon>Pseudomonadota</taxon>
        <taxon>Gammaproteobacteria</taxon>
        <taxon>Oceanospirillales</taxon>
        <taxon>Oceanospirillaceae</taxon>
        <taxon>Marinobacterium</taxon>
    </lineage>
</organism>
<dbReference type="CDD" id="cd05233">
    <property type="entry name" value="SDR_c"/>
    <property type="match status" value="1"/>
</dbReference>
<dbReference type="Gene3D" id="3.40.50.720">
    <property type="entry name" value="NAD(P)-binding Rossmann-like Domain"/>
    <property type="match status" value="1"/>
</dbReference>
<sequence>MSTEYSRYPSLQDRTVFITGGATGIGASMVEHFVAQGSKVCFVDIDQQAASELCARLAGTGSRDPLFIPCDLTDIAALQQAIATASETLGPIRVLVNNAARDTRYAFKDIDVAAWDAMQAVNLRHVFFACQAVHDGMAASGGGSIINFSSPSFMRRSANISPYATAKAGTIGLTRTLSRDLGHANIRVNTVLPGWVITPRQKDLWWDAKLEQDVLANQSLHQKLEPDDVSRMVLFLAADDSRMITAQTYIVDGGLV</sequence>
<keyword evidence="4" id="KW-1185">Reference proteome</keyword>
<dbReference type="PANTHER" id="PTHR42760:SF133">
    <property type="entry name" value="3-OXOACYL-[ACYL-CARRIER-PROTEIN] REDUCTASE"/>
    <property type="match status" value="1"/>
</dbReference>
<dbReference type="InterPro" id="IPR002347">
    <property type="entry name" value="SDR_fam"/>
</dbReference>
<dbReference type="PANTHER" id="PTHR42760">
    <property type="entry name" value="SHORT-CHAIN DEHYDROGENASES/REDUCTASES FAMILY MEMBER"/>
    <property type="match status" value="1"/>
</dbReference>
<comment type="similarity">
    <text evidence="1">Belongs to the short-chain dehydrogenases/reductases (SDR) family.</text>
</comment>
<dbReference type="RefSeq" id="WP_255853235.1">
    <property type="nucleotide sequence ID" value="NZ_CP073347.1"/>
</dbReference>
<dbReference type="PRINTS" id="PR00081">
    <property type="entry name" value="GDHRDH"/>
</dbReference>
<gene>
    <name evidence="3" type="ORF">KDW95_18280</name>
</gene>
<evidence type="ECO:0000256" key="1">
    <source>
        <dbReference type="ARBA" id="ARBA00006484"/>
    </source>
</evidence>
<evidence type="ECO:0000313" key="4">
    <source>
        <dbReference type="Proteomes" id="UP001058461"/>
    </source>
</evidence>
<accession>A0ABY5HH83</accession>
<dbReference type="PROSITE" id="PS00061">
    <property type="entry name" value="ADH_SHORT"/>
    <property type="match status" value="1"/>
</dbReference>
<proteinExistence type="inferred from homology"/>
<evidence type="ECO:0000313" key="3">
    <source>
        <dbReference type="EMBL" id="UTW11197.1"/>
    </source>
</evidence>
<name>A0ABY5HH83_9GAMM</name>
<dbReference type="SUPFAM" id="SSF51735">
    <property type="entry name" value="NAD(P)-binding Rossmann-fold domains"/>
    <property type="match status" value="1"/>
</dbReference>
<dbReference type="Proteomes" id="UP001058461">
    <property type="component" value="Chromosome"/>
</dbReference>
<keyword evidence="2" id="KW-0560">Oxidoreductase</keyword>
<dbReference type="InterPro" id="IPR036291">
    <property type="entry name" value="NAD(P)-bd_dom_sf"/>
</dbReference>
<reference evidence="3" key="1">
    <citation type="submission" date="2021-04" db="EMBL/GenBank/DDBJ databases">
        <title>Oceanospirillales bacteria with DddD are important DMSP degraders in coastal seawater.</title>
        <authorList>
            <person name="Liu J."/>
        </authorList>
    </citation>
    <scope>NUCLEOTIDE SEQUENCE</scope>
    <source>
        <strain evidence="3">D13-1</strain>
    </source>
</reference>
<dbReference type="EMBL" id="CP073347">
    <property type="protein sequence ID" value="UTW11197.1"/>
    <property type="molecule type" value="Genomic_DNA"/>
</dbReference>